<keyword evidence="1" id="KW-0472">Membrane</keyword>
<organism evidence="3 4">
    <name type="scientific">Eggerthella guodeyinii</name>
    <dbReference type="NCBI Taxonomy" id="2690837"/>
    <lineage>
        <taxon>Bacteria</taxon>
        <taxon>Bacillati</taxon>
        <taxon>Actinomycetota</taxon>
        <taxon>Coriobacteriia</taxon>
        <taxon>Eggerthellales</taxon>
        <taxon>Eggerthellaceae</taxon>
        <taxon>Eggerthella</taxon>
    </lineage>
</organism>
<proteinExistence type="predicted"/>
<evidence type="ECO:0000313" key="3">
    <source>
        <dbReference type="EMBL" id="MRX81573.1"/>
    </source>
</evidence>
<dbReference type="Proteomes" id="UP000438093">
    <property type="component" value="Unassembled WGS sequence"/>
</dbReference>
<keyword evidence="1" id="KW-0812">Transmembrane</keyword>
<evidence type="ECO:0000256" key="1">
    <source>
        <dbReference type="SAM" id="Phobius"/>
    </source>
</evidence>
<feature type="transmembrane region" description="Helical" evidence="1">
    <location>
        <begin position="191"/>
        <end position="216"/>
    </location>
</feature>
<dbReference type="CDD" id="cd01949">
    <property type="entry name" value="GGDEF"/>
    <property type="match status" value="1"/>
</dbReference>
<dbReference type="RefSeq" id="WP_154332477.1">
    <property type="nucleotide sequence ID" value="NZ_VTFY01000002.1"/>
</dbReference>
<feature type="transmembrane region" description="Helical" evidence="1">
    <location>
        <begin position="83"/>
        <end position="109"/>
    </location>
</feature>
<dbReference type="InterPro" id="IPR043128">
    <property type="entry name" value="Rev_trsase/Diguanyl_cyclase"/>
</dbReference>
<evidence type="ECO:0000313" key="4">
    <source>
        <dbReference type="Proteomes" id="UP000438093"/>
    </source>
</evidence>
<dbReference type="InterPro" id="IPR029787">
    <property type="entry name" value="Nucleotide_cyclase"/>
</dbReference>
<reference evidence="4" key="1">
    <citation type="submission" date="2019-08" db="EMBL/GenBank/DDBJ databases">
        <title>Arthrobacter sp. nov., isolated from plateau pika and Tibetan wild ass.</title>
        <authorList>
            <person name="Ge Y."/>
        </authorList>
    </citation>
    <scope>NUCLEOTIDE SEQUENCE [LARGE SCALE GENOMIC DNA]</scope>
    <source>
        <strain evidence="4">HF-4214</strain>
    </source>
</reference>
<feature type="transmembrane region" description="Helical" evidence="1">
    <location>
        <begin position="165"/>
        <end position="185"/>
    </location>
</feature>
<dbReference type="AlphaFoldDB" id="A0A6N7RJT8"/>
<dbReference type="InterPro" id="IPR000160">
    <property type="entry name" value="GGDEF_dom"/>
</dbReference>
<dbReference type="SUPFAM" id="SSF55073">
    <property type="entry name" value="Nucleotide cyclase"/>
    <property type="match status" value="1"/>
</dbReference>
<dbReference type="PANTHER" id="PTHR45138">
    <property type="entry name" value="REGULATORY COMPONENTS OF SENSORY TRANSDUCTION SYSTEM"/>
    <property type="match status" value="1"/>
</dbReference>
<accession>A0A6N7RJT8</accession>
<dbReference type="SMART" id="SM00267">
    <property type="entry name" value="GGDEF"/>
    <property type="match status" value="1"/>
</dbReference>
<gene>
    <name evidence="3" type="ORF">GJG86_03545</name>
</gene>
<dbReference type="PROSITE" id="PS50887">
    <property type="entry name" value="GGDEF"/>
    <property type="match status" value="1"/>
</dbReference>
<dbReference type="Gene3D" id="3.30.70.270">
    <property type="match status" value="1"/>
</dbReference>
<feature type="domain" description="GGDEF" evidence="2">
    <location>
        <begin position="275"/>
        <end position="403"/>
    </location>
</feature>
<feature type="transmembrane region" description="Helical" evidence="1">
    <location>
        <begin position="6"/>
        <end position="26"/>
    </location>
</feature>
<keyword evidence="1" id="KW-1133">Transmembrane helix</keyword>
<dbReference type="Pfam" id="PF00990">
    <property type="entry name" value="GGDEF"/>
    <property type="match status" value="1"/>
</dbReference>
<sequence length="403" mass="45129">MIQLLSSFVTYLLYHAAFFLFVSHLFSARPARWKVYGAAFAVNYGLFIALTILEIPLILNWMIIALLFTVEIRLLYRVAWSSSLLIALLGACVGLSATIVMRSVCALALNMPMAAFSNSYTAINLKALPVALGFLLAAIAWKSIDLQNNRRVLLIITLEKRAQHFLIIEIALCYLYLCLNLLLFYSPLDSILVKLWCLKTAVFVSMGSVLAIWFSYRLASVFVQTRRHDALVRAIDEDERRGVQLQQCADRDALTQCFTRSYAMRALGELLERDAALTVVFADLDRLKFVNDQHGHACGDAYIATAAAALEDLRSSTDDFVARYGGDEFLVVLKGGVNEALLVERMSVVQRELLETARESRFPFTPSISWGATSARPGDDIESLVARSDEAMYRRKHSVRAND</sequence>
<protein>
    <submittedName>
        <fullName evidence="3">Diguanylate cyclase</fullName>
    </submittedName>
</protein>
<feature type="transmembrane region" description="Helical" evidence="1">
    <location>
        <begin position="121"/>
        <end position="144"/>
    </location>
</feature>
<keyword evidence="4" id="KW-1185">Reference proteome</keyword>
<evidence type="ECO:0000259" key="2">
    <source>
        <dbReference type="PROSITE" id="PS50887"/>
    </source>
</evidence>
<dbReference type="NCBIfam" id="TIGR00254">
    <property type="entry name" value="GGDEF"/>
    <property type="match status" value="1"/>
</dbReference>
<dbReference type="EMBL" id="VTFY01000002">
    <property type="protein sequence ID" value="MRX81573.1"/>
    <property type="molecule type" value="Genomic_DNA"/>
</dbReference>
<dbReference type="PANTHER" id="PTHR45138:SF9">
    <property type="entry name" value="DIGUANYLATE CYCLASE DGCM-RELATED"/>
    <property type="match status" value="1"/>
</dbReference>
<name>A0A6N7RJT8_9ACTN</name>
<dbReference type="GO" id="GO:0052621">
    <property type="term" value="F:diguanylate cyclase activity"/>
    <property type="evidence" value="ECO:0007669"/>
    <property type="project" value="TreeGrafter"/>
</dbReference>
<comment type="caution">
    <text evidence="3">The sequence shown here is derived from an EMBL/GenBank/DDBJ whole genome shotgun (WGS) entry which is preliminary data.</text>
</comment>
<dbReference type="InterPro" id="IPR050469">
    <property type="entry name" value="Diguanylate_Cyclase"/>
</dbReference>